<feature type="region of interest" description="Disordered" evidence="1">
    <location>
        <begin position="24"/>
        <end position="49"/>
    </location>
</feature>
<evidence type="ECO:0000313" key="3">
    <source>
        <dbReference type="Proteomes" id="UP001454036"/>
    </source>
</evidence>
<organism evidence="2 3">
    <name type="scientific">Lithospermum erythrorhizon</name>
    <name type="common">Purple gromwell</name>
    <name type="synonym">Lithospermum officinale var. erythrorhizon</name>
    <dbReference type="NCBI Taxonomy" id="34254"/>
    <lineage>
        <taxon>Eukaryota</taxon>
        <taxon>Viridiplantae</taxon>
        <taxon>Streptophyta</taxon>
        <taxon>Embryophyta</taxon>
        <taxon>Tracheophyta</taxon>
        <taxon>Spermatophyta</taxon>
        <taxon>Magnoliopsida</taxon>
        <taxon>eudicotyledons</taxon>
        <taxon>Gunneridae</taxon>
        <taxon>Pentapetalae</taxon>
        <taxon>asterids</taxon>
        <taxon>lamiids</taxon>
        <taxon>Boraginales</taxon>
        <taxon>Boraginaceae</taxon>
        <taxon>Boraginoideae</taxon>
        <taxon>Lithospermeae</taxon>
        <taxon>Lithospermum</taxon>
    </lineage>
</organism>
<sequence length="250" mass="27281">MPHKVNFKAVTTGKDPLAQISKRKNVAISESSSSIPPLAPPSKKSRKTTKLAIPKDTPVITEVITETFNPPSPILLPYATIIIPDSTPTLDIVTSGQESPPIIPSSKASSARMVTSSESLTPFLRNCMLKGDIEGIMGYSIPTELHDAFFYFQLKSLKNPGHPRAQAEDLKNKHADLQAVCNGLIKSKSDLSSKHEIDMAVFKSSLEESQLRSRDLRAQLDSSQQLLAASKKQLSIRSPPEVVIEKLKEG</sequence>
<evidence type="ECO:0008006" key="4">
    <source>
        <dbReference type="Google" id="ProtNLM"/>
    </source>
</evidence>
<gene>
    <name evidence="2" type="ORF">LIER_31739</name>
</gene>
<keyword evidence="3" id="KW-1185">Reference proteome</keyword>
<proteinExistence type="predicted"/>
<dbReference type="AlphaFoldDB" id="A0AAV3RXS6"/>
<feature type="compositionally biased region" description="Low complexity" evidence="1">
    <location>
        <begin position="27"/>
        <end position="36"/>
    </location>
</feature>
<evidence type="ECO:0000313" key="2">
    <source>
        <dbReference type="EMBL" id="GAA0184451.1"/>
    </source>
</evidence>
<dbReference type="EMBL" id="BAABME010011907">
    <property type="protein sequence ID" value="GAA0184451.1"/>
    <property type="molecule type" value="Genomic_DNA"/>
</dbReference>
<accession>A0AAV3RXS6</accession>
<reference evidence="2 3" key="1">
    <citation type="submission" date="2024-01" db="EMBL/GenBank/DDBJ databases">
        <title>The complete chloroplast genome sequence of Lithospermum erythrorhizon: insights into the phylogenetic relationship among Boraginaceae species and the maternal lineages of purple gromwells.</title>
        <authorList>
            <person name="Okada T."/>
            <person name="Watanabe K."/>
        </authorList>
    </citation>
    <scope>NUCLEOTIDE SEQUENCE [LARGE SCALE GENOMIC DNA]</scope>
</reference>
<name>A0AAV3RXS6_LITER</name>
<evidence type="ECO:0000256" key="1">
    <source>
        <dbReference type="SAM" id="MobiDB-lite"/>
    </source>
</evidence>
<dbReference type="Proteomes" id="UP001454036">
    <property type="component" value="Unassembled WGS sequence"/>
</dbReference>
<protein>
    <recommendedName>
        <fullName evidence="4">FRIGIDA-like protein</fullName>
    </recommendedName>
</protein>
<comment type="caution">
    <text evidence="2">The sequence shown here is derived from an EMBL/GenBank/DDBJ whole genome shotgun (WGS) entry which is preliminary data.</text>
</comment>